<organism evidence="1">
    <name type="scientific">Kitasatospora sp. CMC57</name>
    <dbReference type="NCBI Taxonomy" id="3231513"/>
    <lineage>
        <taxon>Bacteria</taxon>
        <taxon>Bacillati</taxon>
        <taxon>Actinomycetota</taxon>
        <taxon>Actinomycetes</taxon>
        <taxon>Kitasatosporales</taxon>
        <taxon>Streptomycetaceae</taxon>
        <taxon>Kitasatospora</taxon>
    </lineage>
</organism>
<sequence length="66" mass="6885">MPSTTPVAEAPAEITLSLSAADRLDRMAAPVKAAVNQDTCPSCHSGFDWSFGRSADFTLGSSGRAR</sequence>
<name>A0AB33K240_9ACTN</name>
<dbReference type="RefSeq" id="WP_407991415.1">
    <property type="nucleotide sequence ID" value="NZ_AP035881.2"/>
</dbReference>
<protein>
    <submittedName>
        <fullName evidence="1">Uncharacterized protein</fullName>
    </submittedName>
</protein>
<dbReference type="AlphaFoldDB" id="A0AB33K240"/>
<evidence type="ECO:0000313" key="1">
    <source>
        <dbReference type="EMBL" id="BFP49288.1"/>
    </source>
</evidence>
<accession>A0AB33K240</accession>
<proteinExistence type="predicted"/>
<gene>
    <name evidence="1" type="ORF">KCMC57_56560</name>
</gene>
<reference evidence="1" key="1">
    <citation type="submission" date="2024-07" db="EMBL/GenBank/DDBJ databases">
        <title>Complete genome sequences of cellulolytic bacteria, Kitasatospora sp. CMC57 and Streptomyces sp. CMC78, isolated from Japanese agricultural soil.</title>
        <authorList>
            <person name="Hashimoto T."/>
            <person name="Ito M."/>
            <person name="Iwamoto M."/>
            <person name="Fukahori D."/>
            <person name="Shoda T."/>
            <person name="Sakoda M."/>
            <person name="Morohoshi T."/>
            <person name="Mitsuboshi M."/>
            <person name="Nishizawa T."/>
        </authorList>
    </citation>
    <scope>NUCLEOTIDE SEQUENCE</scope>
    <source>
        <strain evidence="1">CMC57</strain>
    </source>
</reference>
<dbReference type="EMBL" id="AP035881">
    <property type="protein sequence ID" value="BFP49288.1"/>
    <property type="molecule type" value="Genomic_DNA"/>
</dbReference>